<organism evidence="4 5">
    <name type="scientific">Paramormyrops kingsleyae</name>
    <dbReference type="NCBI Taxonomy" id="1676925"/>
    <lineage>
        <taxon>Eukaryota</taxon>
        <taxon>Metazoa</taxon>
        <taxon>Chordata</taxon>
        <taxon>Craniata</taxon>
        <taxon>Vertebrata</taxon>
        <taxon>Euteleostomi</taxon>
        <taxon>Actinopterygii</taxon>
        <taxon>Neopterygii</taxon>
        <taxon>Teleostei</taxon>
        <taxon>Osteoglossocephala</taxon>
        <taxon>Osteoglossomorpha</taxon>
        <taxon>Osteoglossiformes</taxon>
        <taxon>Mormyridae</taxon>
        <taxon>Paramormyrops</taxon>
    </lineage>
</organism>
<proteinExistence type="inferred from homology"/>
<dbReference type="Proteomes" id="UP000261540">
    <property type="component" value="Unplaced"/>
</dbReference>
<sequence>MHFKQKSIIFYEDQNFHGRCDCTDLQAHFSRCNSIHMDRGFWVLYEQPNYTGSQYVLTHGKYPDYQRWMGFNDSVRSCRVTPALHSRVPARPGSASMNVPTLWARFWSQHEVHSCKVLDGAWILHDQPKYRGHQCLLQRGKYPLKPRGLRESFGKRVTQRCPLLVGLSSSLSEHGPTGMCLYKSAFEGIL</sequence>
<dbReference type="PANTHER" id="PTHR11818">
    <property type="entry name" value="BETA/GAMMA CRYSTALLIN"/>
    <property type="match status" value="1"/>
</dbReference>
<evidence type="ECO:0000256" key="2">
    <source>
        <dbReference type="ARBA" id="ARBA00022737"/>
    </source>
</evidence>
<dbReference type="PROSITE" id="PS50915">
    <property type="entry name" value="CRYSTALLIN_BETA_GAMMA"/>
    <property type="match status" value="1"/>
</dbReference>
<keyword evidence="5" id="KW-1185">Reference proteome</keyword>
<feature type="domain" description="Beta/gamma crystallin 'Greek key'" evidence="3">
    <location>
        <begin position="40"/>
        <end position="82"/>
    </location>
</feature>
<dbReference type="Ensembl" id="ENSPKIT00000008025.1">
    <property type="protein sequence ID" value="ENSPKIP00000027259.1"/>
    <property type="gene ID" value="ENSPKIG00000009265.1"/>
</dbReference>
<evidence type="ECO:0000259" key="3">
    <source>
        <dbReference type="PROSITE" id="PS50915"/>
    </source>
</evidence>
<dbReference type="SMART" id="SM00247">
    <property type="entry name" value="XTALbg"/>
    <property type="match status" value="2"/>
</dbReference>
<dbReference type="InterPro" id="IPR001064">
    <property type="entry name" value="Beta/gamma_crystallin"/>
</dbReference>
<dbReference type="Pfam" id="PF00030">
    <property type="entry name" value="Crystall"/>
    <property type="match status" value="2"/>
</dbReference>
<dbReference type="GeneTree" id="ENSGT00940000163494"/>
<reference evidence="4" key="1">
    <citation type="submission" date="2025-08" db="UniProtKB">
        <authorList>
            <consortium name="Ensembl"/>
        </authorList>
    </citation>
    <scope>IDENTIFICATION</scope>
</reference>
<dbReference type="GO" id="GO:0005212">
    <property type="term" value="F:structural constituent of eye lens"/>
    <property type="evidence" value="ECO:0007669"/>
    <property type="project" value="TreeGrafter"/>
</dbReference>
<dbReference type="FunFam" id="2.60.20.10:FF:000001">
    <property type="entry name" value="Crystallin gamma S"/>
    <property type="match status" value="1"/>
</dbReference>
<dbReference type="PRINTS" id="PR01367">
    <property type="entry name" value="BGCRYSTALLIN"/>
</dbReference>
<dbReference type="GO" id="GO:0002088">
    <property type="term" value="P:lens development in camera-type eye"/>
    <property type="evidence" value="ECO:0007669"/>
    <property type="project" value="TreeGrafter"/>
</dbReference>
<evidence type="ECO:0000313" key="5">
    <source>
        <dbReference type="Proteomes" id="UP000261540"/>
    </source>
</evidence>
<reference evidence="4" key="2">
    <citation type="submission" date="2025-09" db="UniProtKB">
        <authorList>
            <consortium name="Ensembl"/>
        </authorList>
    </citation>
    <scope>IDENTIFICATION</scope>
</reference>
<dbReference type="InterPro" id="IPR011024">
    <property type="entry name" value="G_crystallin-like"/>
</dbReference>
<dbReference type="InterPro" id="IPR050252">
    <property type="entry name" value="Beta/Gamma-Crystallin"/>
</dbReference>
<evidence type="ECO:0000313" key="4">
    <source>
        <dbReference type="Ensembl" id="ENSPKIP00000027259.1"/>
    </source>
</evidence>
<evidence type="ECO:0000256" key="1">
    <source>
        <dbReference type="ARBA" id="ARBA00009646"/>
    </source>
</evidence>
<dbReference type="Gene3D" id="2.60.20.10">
    <property type="entry name" value="Crystallins"/>
    <property type="match status" value="2"/>
</dbReference>
<protein>
    <submittedName>
        <fullName evidence="4">Crystallin, gamma S3</fullName>
    </submittedName>
</protein>
<dbReference type="GO" id="GO:0007601">
    <property type="term" value="P:visual perception"/>
    <property type="evidence" value="ECO:0007669"/>
    <property type="project" value="TreeGrafter"/>
</dbReference>
<dbReference type="PANTHER" id="PTHR11818:SF42">
    <property type="entry name" value="VOLTAGE-GATED HYDROGEN CHANNEL 1"/>
    <property type="match status" value="1"/>
</dbReference>
<dbReference type="AlphaFoldDB" id="A0A3B3S932"/>
<keyword evidence="2" id="KW-0677">Repeat</keyword>
<comment type="similarity">
    <text evidence="1">Belongs to the beta/gamma-crystallin family.</text>
</comment>
<accession>A0A3B3S932</accession>
<dbReference type="SUPFAM" id="SSF49695">
    <property type="entry name" value="gamma-Crystallin-like"/>
    <property type="match status" value="1"/>
</dbReference>
<name>A0A3B3S932_9TELE</name>